<evidence type="ECO:0000256" key="1">
    <source>
        <dbReference type="HAMAP-Rule" id="MF_00676"/>
    </source>
</evidence>
<dbReference type="NCBIfam" id="NF003507">
    <property type="entry name" value="PRK05170.2-5"/>
    <property type="match status" value="1"/>
</dbReference>
<dbReference type="PANTHER" id="PTHR37421">
    <property type="entry name" value="UPF0260 PROTEIN YCGN"/>
    <property type="match status" value="1"/>
</dbReference>
<dbReference type="InterPro" id="IPR005358">
    <property type="entry name" value="Puta_zinc/iron-chelating_dom"/>
</dbReference>
<dbReference type="RefSeq" id="WP_087505528.1">
    <property type="nucleotide sequence ID" value="NZ_BMDX01000008.1"/>
</dbReference>
<comment type="caution">
    <text evidence="2">The sequence shown here is derived from an EMBL/GenBank/DDBJ whole genome shotgun (WGS) entry which is preliminary data.</text>
</comment>
<dbReference type="PIRSF" id="PIRSF006173">
    <property type="entry name" value="UCP006173"/>
    <property type="match status" value="1"/>
</dbReference>
<dbReference type="Pfam" id="PF03692">
    <property type="entry name" value="CxxCxxCC"/>
    <property type="match status" value="1"/>
</dbReference>
<dbReference type="InterPro" id="IPR008228">
    <property type="entry name" value="UCP006173"/>
</dbReference>
<evidence type="ECO:0000313" key="2">
    <source>
        <dbReference type="EMBL" id="GGA77955.1"/>
    </source>
</evidence>
<sequence length="151" mass="17171">MTKDKAFWRTTALEDMSDSQWESLCDGCAKCCLSKLIDDETEELYYTNLACDLLDTKKCRCTDYEHRFARVTDCVKVSLKHRESFGWLPPTCAYRRLSEGKDLPQWHPLLTGSKAAMHKAGQSVRGKVIHESLGGDPEDHIVIWPLADCSD</sequence>
<dbReference type="EMBL" id="BMDX01000008">
    <property type="protein sequence ID" value="GGA77955.1"/>
    <property type="molecule type" value="Genomic_DNA"/>
</dbReference>
<dbReference type="AlphaFoldDB" id="A0A8J2XPL6"/>
<dbReference type="OrthoDB" id="9786855at2"/>
<protein>
    <recommendedName>
        <fullName evidence="1">UPF0260 protein GCM10011369_19850</fullName>
    </recommendedName>
</protein>
<organism evidence="2 3">
    <name type="scientific">Neiella marina</name>
    <dbReference type="NCBI Taxonomy" id="508461"/>
    <lineage>
        <taxon>Bacteria</taxon>
        <taxon>Pseudomonadati</taxon>
        <taxon>Pseudomonadota</taxon>
        <taxon>Gammaproteobacteria</taxon>
        <taxon>Alteromonadales</taxon>
        <taxon>Echinimonadaceae</taxon>
        <taxon>Neiella</taxon>
    </lineage>
</organism>
<evidence type="ECO:0000313" key="3">
    <source>
        <dbReference type="Proteomes" id="UP000619743"/>
    </source>
</evidence>
<accession>A0A8J2XPL6</accession>
<comment type="similarity">
    <text evidence="1">Belongs to the UPF0260 family.</text>
</comment>
<keyword evidence="3" id="KW-1185">Reference proteome</keyword>
<gene>
    <name evidence="2" type="ORF">GCM10011369_19850</name>
</gene>
<dbReference type="PANTHER" id="PTHR37421:SF1">
    <property type="entry name" value="UPF0260 PROTEIN YCGN"/>
    <property type="match status" value="1"/>
</dbReference>
<dbReference type="NCBIfam" id="NF003501">
    <property type="entry name" value="PRK05170.1-5"/>
    <property type="match status" value="1"/>
</dbReference>
<proteinExistence type="inferred from homology"/>
<dbReference type="HAMAP" id="MF_00676">
    <property type="entry name" value="UPF0260"/>
    <property type="match status" value="1"/>
</dbReference>
<name>A0A8J2XPL6_9GAMM</name>
<dbReference type="Proteomes" id="UP000619743">
    <property type="component" value="Unassembled WGS sequence"/>
</dbReference>
<reference evidence="3" key="1">
    <citation type="journal article" date="2019" name="Int. J. Syst. Evol. Microbiol.">
        <title>The Global Catalogue of Microorganisms (GCM) 10K type strain sequencing project: providing services to taxonomists for standard genome sequencing and annotation.</title>
        <authorList>
            <consortium name="The Broad Institute Genomics Platform"/>
            <consortium name="The Broad Institute Genome Sequencing Center for Infectious Disease"/>
            <person name="Wu L."/>
            <person name="Ma J."/>
        </authorList>
    </citation>
    <scope>NUCLEOTIDE SEQUENCE [LARGE SCALE GENOMIC DNA]</scope>
    <source>
        <strain evidence="3">CGMCC 1.10130</strain>
    </source>
</reference>
<dbReference type="NCBIfam" id="NF003500">
    <property type="entry name" value="PRK05170.1-4"/>
    <property type="match status" value="1"/>
</dbReference>